<reference evidence="8" key="1">
    <citation type="submission" date="2025-08" db="UniProtKB">
        <authorList>
            <consortium name="RefSeq"/>
        </authorList>
    </citation>
    <scope>IDENTIFICATION</scope>
</reference>
<evidence type="ECO:0000256" key="3">
    <source>
        <dbReference type="ARBA" id="ARBA00023242"/>
    </source>
</evidence>
<evidence type="ECO:0000313" key="8">
    <source>
        <dbReference type="RefSeq" id="XP_014661938.1"/>
    </source>
</evidence>
<evidence type="ECO:0000256" key="1">
    <source>
        <dbReference type="ARBA" id="ARBA00004123"/>
    </source>
</evidence>
<gene>
    <name evidence="8" type="primary">LOC106805001</name>
</gene>
<organism evidence="7 8">
    <name type="scientific">Priapulus caudatus</name>
    <name type="common">Priapulid worm</name>
    <dbReference type="NCBI Taxonomy" id="37621"/>
    <lineage>
        <taxon>Eukaryota</taxon>
        <taxon>Metazoa</taxon>
        <taxon>Ecdysozoa</taxon>
        <taxon>Scalidophora</taxon>
        <taxon>Priapulida</taxon>
        <taxon>Priapulimorpha</taxon>
        <taxon>Priapulimorphida</taxon>
        <taxon>Priapulidae</taxon>
        <taxon>Priapulus</taxon>
    </lineage>
</organism>
<dbReference type="GeneID" id="106805001"/>
<dbReference type="PANTHER" id="PTHR45781">
    <property type="entry name" value="AGAP000281-PA"/>
    <property type="match status" value="1"/>
</dbReference>
<protein>
    <submittedName>
        <fullName evidence="8">TOX high mobility group box family member 4-like isoform X1</fullName>
    </submittedName>
</protein>
<dbReference type="InterPro" id="IPR051365">
    <property type="entry name" value="TOX_HMG-box_domain"/>
</dbReference>
<feature type="compositionally biased region" description="Basic residues" evidence="5">
    <location>
        <begin position="268"/>
        <end position="281"/>
    </location>
</feature>
<feature type="region of interest" description="Disordered" evidence="5">
    <location>
        <begin position="199"/>
        <end position="290"/>
    </location>
</feature>
<dbReference type="Pfam" id="PF00505">
    <property type="entry name" value="HMG_box"/>
    <property type="match status" value="1"/>
</dbReference>
<dbReference type="InterPro" id="IPR036910">
    <property type="entry name" value="HMG_box_dom_sf"/>
</dbReference>
<dbReference type="RefSeq" id="XP_014661938.1">
    <property type="nucleotide sequence ID" value="XM_014806452.1"/>
</dbReference>
<comment type="subcellular location">
    <subcellularLocation>
        <location evidence="1">Nucleus</location>
    </subcellularLocation>
</comment>
<feature type="compositionally biased region" description="Polar residues" evidence="5">
    <location>
        <begin position="211"/>
        <end position="227"/>
    </location>
</feature>
<evidence type="ECO:0000259" key="6">
    <source>
        <dbReference type="PROSITE" id="PS50118"/>
    </source>
</evidence>
<dbReference type="CDD" id="cd21995">
    <property type="entry name" value="HMG-box_TOX-like"/>
    <property type="match status" value="1"/>
</dbReference>
<keyword evidence="3 4" id="KW-0539">Nucleus</keyword>
<feature type="compositionally biased region" description="Low complexity" evidence="5">
    <location>
        <begin position="230"/>
        <end position="267"/>
    </location>
</feature>
<name>A0ABM1DPR7_PRICU</name>
<feature type="compositionally biased region" description="Low complexity" evidence="5">
    <location>
        <begin position="125"/>
        <end position="138"/>
    </location>
</feature>
<feature type="DNA-binding region" description="HMG box" evidence="4">
    <location>
        <begin position="286"/>
        <end position="354"/>
    </location>
</feature>
<dbReference type="Proteomes" id="UP000695022">
    <property type="component" value="Unplaced"/>
</dbReference>
<dbReference type="Gene3D" id="1.10.30.10">
    <property type="entry name" value="High mobility group box domain"/>
    <property type="match status" value="1"/>
</dbReference>
<proteinExistence type="predicted"/>
<dbReference type="SMART" id="SM00398">
    <property type="entry name" value="HMG"/>
    <property type="match status" value="1"/>
</dbReference>
<evidence type="ECO:0000256" key="5">
    <source>
        <dbReference type="SAM" id="MobiDB-lite"/>
    </source>
</evidence>
<evidence type="ECO:0000313" key="7">
    <source>
        <dbReference type="Proteomes" id="UP000695022"/>
    </source>
</evidence>
<feature type="region of interest" description="Disordered" evidence="5">
    <location>
        <begin position="125"/>
        <end position="147"/>
    </location>
</feature>
<dbReference type="PRINTS" id="PR00886">
    <property type="entry name" value="HIGHMOBLTY12"/>
</dbReference>
<evidence type="ECO:0000256" key="4">
    <source>
        <dbReference type="PROSITE-ProRule" id="PRU00267"/>
    </source>
</evidence>
<keyword evidence="2 4" id="KW-0238">DNA-binding</keyword>
<dbReference type="PANTHER" id="PTHR45781:SF1">
    <property type="entry name" value="HMG BOX DOMAIN-CONTAINING PROTEIN"/>
    <property type="match status" value="1"/>
</dbReference>
<keyword evidence="7" id="KW-1185">Reference proteome</keyword>
<accession>A0ABM1DPR7</accession>
<dbReference type="InterPro" id="IPR009071">
    <property type="entry name" value="HMG_box_dom"/>
</dbReference>
<feature type="domain" description="HMG box" evidence="6">
    <location>
        <begin position="286"/>
        <end position="354"/>
    </location>
</feature>
<evidence type="ECO:0000256" key="2">
    <source>
        <dbReference type="ARBA" id="ARBA00023125"/>
    </source>
</evidence>
<dbReference type="SUPFAM" id="SSF47095">
    <property type="entry name" value="HMG-box"/>
    <property type="match status" value="1"/>
</dbReference>
<sequence>MVMKQDVLASADRDFSNMVNQYLVQTFHAPTLADDDFDIPVIAGEQSGAATTTGDGMLNHVANVPYSDFSGGGGGGGGCPILADAHTLDFNINPQFPTQNLDNIPQILDEVFTEIVQLDAPFMTTTTPSRPQQPQSHQMAAFSASTAPSVGQQQAMFMLTTQSVGGGYRTVAGNARQQPMSQRFPQPGLVQQTVMTTASGQMMSPPPRGAGQSQGLSPNQQQTSSPLGHSAATLKSPSQSSSSSPTSESSDDSLPLSQLSKRAPPSKVIKKQKSPKKKKKRDPNEPQKPVSAYALFFRDTQAAIKSQNPQASFGEVSKIVASMWDSLDEEHKNVYKKKTETAKKEYLKQLAAYRANLVSQGLLGGPTQLSEHKKVLTQSVTSSLSPTTMSPPQQLSPMMDTYSPEGPCMTPNTLGAQFDVRKIRCIRNGCTNFAVDSPDWDREYCSNECVVSHCKDVFMAWVASRQQQPSVLYT</sequence>
<dbReference type="PROSITE" id="PS50118">
    <property type="entry name" value="HMG_BOX_2"/>
    <property type="match status" value="1"/>
</dbReference>